<sequence length="66" mass="7827">MDRPRCQAGSPGHFVFFFALLCFMKFIHTSDWHLGRSLCNHPLLDDQAHVLQQIADYAQQHQQMRW</sequence>
<protein>
    <submittedName>
        <fullName evidence="2">Nuclease SbcCD subunit D</fullName>
    </submittedName>
</protein>
<dbReference type="InterPro" id="IPR029052">
    <property type="entry name" value="Metallo-depent_PP-like"/>
</dbReference>
<feature type="transmembrane region" description="Helical" evidence="1">
    <location>
        <begin position="12"/>
        <end position="28"/>
    </location>
</feature>
<dbReference type="AlphaFoldDB" id="I3UDG3"/>
<keyword evidence="1" id="KW-1133">Transmembrane helix</keyword>
<gene>
    <name evidence="2" type="ordered locus">TKWG_15145</name>
</gene>
<keyword evidence="1" id="KW-0812">Transmembrane</keyword>
<reference evidence="2 3" key="1">
    <citation type="journal article" date="2011" name="J. Bacteriol.">
        <title>Whole-genome shotgun sequencing of the sulfur-oxidizing chemoautotroph Tetrathiobacter kashmirensis.</title>
        <authorList>
            <person name="Ghosh W."/>
            <person name="George A."/>
            <person name="Agarwal A."/>
            <person name="Raj P."/>
            <person name="Alam M."/>
            <person name="Pyne P."/>
            <person name="Das Gupta S.K."/>
        </authorList>
    </citation>
    <scope>NUCLEOTIDE SEQUENCE [LARGE SCALE GENOMIC DNA]</scope>
    <source>
        <strain evidence="2 3">WT001</strain>
    </source>
</reference>
<evidence type="ECO:0000313" key="2">
    <source>
        <dbReference type="EMBL" id="AFK63051.1"/>
    </source>
</evidence>
<dbReference type="EMBL" id="CP003555">
    <property type="protein sequence ID" value="AFK63051.1"/>
    <property type="molecule type" value="Genomic_DNA"/>
</dbReference>
<evidence type="ECO:0000256" key="1">
    <source>
        <dbReference type="SAM" id="Phobius"/>
    </source>
</evidence>
<evidence type="ECO:0000313" key="3">
    <source>
        <dbReference type="Proteomes" id="UP000005267"/>
    </source>
</evidence>
<dbReference type="Proteomes" id="UP000005267">
    <property type="component" value="Chromosome"/>
</dbReference>
<accession>I3UDG3</accession>
<dbReference type="STRING" id="1036672.TKWG_15145"/>
<name>I3UDG3_ADVKW</name>
<keyword evidence="3" id="KW-1185">Reference proteome</keyword>
<dbReference type="SUPFAM" id="SSF56300">
    <property type="entry name" value="Metallo-dependent phosphatases"/>
    <property type="match status" value="1"/>
</dbReference>
<reference evidence="3" key="2">
    <citation type="journal article" date="2013" name="PLoS ONE">
        <title>Genome implosion elicits host-confinement in Alcaligenaceae: evidence from the comparative genomics of Tetrathiobacter kashmirensis, a pathogen in the making.</title>
        <authorList>
            <person name="Ghosh W."/>
            <person name="Alam M."/>
            <person name="Roy C."/>
            <person name="Pyne P."/>
            <person name="George A."/>
            <person name="Chakraborty R."/>
            <person name="Majumder S."/>
            <person name="Agarwal A."/>
            <person name="Chakraborty S."/>
            <person name="Majumdar S."/>
            <person name="Gupta S.K."/>
        </authorList>
    </citation>
    <scope>NUCLEOTIDE SEQUENCE [LARGE SCALE GENOMIC DNA]</scope>
    <source>
        <strain evidence="3">WT001</strain>
    </source>
</reference>
<organism evidence="2 3">
    <name type="scientific">Advenella kashmirensis (strain DSM 17095 / LMG 22695 / WT001)</name>
    <name type="common">Tetrathiobacter kashmirensis</name>
    <dbReference type="NCBI Taxonomy" id="1036672"/>
    <lineage>
        <taxon>Bacteria</taxon>
        <taxon>Pseudomonadati</taxon>
        <taxon>Pseudomonadota</taxon>
        <taxon>Betaproteobacteria</taxon>
        <taxon>Burkholderiales</taxon>
        <taxon>Alcaligenaceae</taxon>
    </lineage>
</organism>
<keyword evidence="1" id="KW-0472">Membrane</keyword>
<dbReference type="Gene3D" id="3.60.21.10">
    <property type="match status" value="1"/>
</dbReference>
<dbReference type="HOGENOM" id="CLU_2821476_0_0_4"/>
<dbReference type="KEGG" id="aka:TKWG_15145"/>
<proteinExistence type="predicted"/>